<dbReference type="Proteomes" id="UP000190648">
    <property type="component" value="Unassembled WGS sequence"/>
</dbReference>
<proteinExistence type="predicted"/>
<name>A0A1V4JZ87_PATFA</name>
<gene>
    <name evidence="1" type="ORF">AV530_007763</name>
</gene>
<protein>
    <submittedName>
        <fullName evidence="1">Uncharacterized protein</fullName>
    </submittedName>
</protein>
<organism evidence="1 2">
    <name type="scientific">Patagioenas fasciata monilis</name>
    <dbReference type="NCBI Taxonomy" id="372326"/>
    <lineage>
        <taxon>Eukaryota</taxon>
        <taxon>Metazoa</taxon>
        <taxon>Chordata</taxon>
        <taxon>Craniata</taxon>
        <taxon>Vertebrata</taxon>
        <taxon>Euteleostomi</taxon>
        <taxon>Archelosauria</taxon>
        <taxon>Archosauria</taxon>
        <taxon>Dinosauria</taxon>
        <taxon>Saurischia</taxon>
        <taxon>Theropoda</taxon>
        <taxon>Coelurosauria</taxon>
        <taxon>Aves</taxon>
        <taxon>Neognathae</taxon>
        <taxon>Neoaves</taxon>
        <taxon>Columbimorphae</taxon>
        <taxon>Columbiformes</taxon>
        <taxon>Columbidae</taxon>
        <taxon>Patagioenas</taxon>
    </lineage>
</organism>
<reference evidence="1 2" key="1">
    <citation type="submission" date="2016-02" db="EMBL/GenBank/DDBJ databases">
        <title>Band-tailed pigeon sequencing and assembly.</title>
        <authorList>
            <person name="Soares A.E."/>
            <person name="Novak B.J."/>
            <person name="Rice E.S."/>
            <person name="O'Connell B."/>
            <person name="Chang D."/>
            <person name="Weber S."/>
            <person name="Shapiro B."/>
        </authorList>
    </citation>
    <scope>NUCLEOTIDE SEQUENCE [LARGE SCALE GENOMIC DNA]</scope>
    <source>
        <strain evidence="1">BTP2013</strain>
        <tissue evidence="1">Blood</tissue>
    </source>
</reference>
<dbReference type="EMBL" id="LSYS01005497">
    <property type="protein sequence ID" value="OPJ77451.1"/>
    <property type="molecule type" value="Genomic_DNA"/>
</dbReference>
<comment type="caution">
    <text evidence="1">The sequence shown here is derived from an EMBL/GenBank/DDBJ whole genome shotgun (WGS) entry which is preliminary data.</text>
</comment>
<evidence type="ECO:0000313" key="2">
    <source>
        <dbReference type="Proteomes" id="UP000190648"/>
    </source>
</evidence>
<accession>A0A1V4JZ87</accession>
<sequence length="101" mass="11288">MELCHLSMEELEFYDRLWGQAASEAGEGEPTFFGLRGHHLWAEGVIGVIPPFKISAAEYGDLMLLHKDLNCALERPEEEHHLVLGDEDTSCASSSQCLEEL</sequence>
<keyword evidence="2" id="KW-1185">Reference proteome</keyword>
<evidence type="ECO:0000313" key="1">
    <source>
        <dbReference type="EMBL" id="OPJ77451.1"/>
    </source>
</evidence>
<dbReference type="AlphaFoldDB" id="A0A1V4JZ87"/>